<evidence type="ECO:0000313" key="2">
    <source>
        <dbReference type="Proteomes" id="UP001234297"/>
    </source>
</evidence>
<sequence length="156" mass="17454">MWGFSGIWRLQQPSVAMWRRQQSSTAVVVLWRKNGDEKLLREPPSSPAAVGEPEKQRVVLPSEPQSRPDLQGSAANPQVTRSSGDGFQRRTSQTNNCSFLFLLPFDAFQWSLLLRSGDLFRQFPRSPHQNPNRPLLLSSSTTVPAHVQDPDGDDSG</sequence>
<accession>A0ACC2L8M5</accession>
<reference evidence="1 2" key="1">
    <citation type="journal article" date="2022" name="Hortic Res">
        <title>A haplotype resolved chromosomal level avocado genome allows analysis of novel avocado genes.</title>
        <authorList>
            <person name="Nath O."/>
            <person name="Fletcher S.J."/>
            <person name="Hayward A."/>
            <person name="Shaw L.M."/>
            <person name="Masouleh A.K."/>
            <person name="Furtado A."/>
            <person name="Henry R.J."/>
            <person name="Mitter N."/>
        </authorList>
    </citation>
    <scope>NUCLEOTIDE SEQUENCE [LARGE SCALE GENOMIC DNA]</scope>
    <source>
        <strain evidence="2">cv. Hass</strain>
    </source>
</reference>
<name>A0ACC2L8M5_PERAE</name>
<dbReference type="EMBL" id="CM056815">
    <property type="protein sequence ID" value="KAJ8629398.1"/>
    <property type="molecule type" value="Genomic_DNA"/>
</dbReference>
<evidence type="ECO:0000313" key="1">
    <source>
        <dbReference type="EMBL" id="KAJ8629398.1"/>
    </source>
</evidence>
<keyword evidence="2" id="KW-1185">Reference proteome</keyword>
<comment type="caution">
    <text evidence="1">The sequence shown here is derived from an EMBL/GenBank/DDBJ whole genome shotgun (WGS) entry which is preliminary data.</text>
</comment>
<dbReference type="Proteomes" id="UP001234297">
    <property type="component" value="Chromosome 7"/>
</dbReference>
<organism evidence="1 2">
    <name type="scientific">Persea americana</name>
    <name type="common">Avocado</name>
    <dbReference type="NCBI Taxonomy" id="3435"/>
    <lineage>
        <taxon>Eukaryota</taxon>
        <taxon>Viridiplantae</taxon>
        <taxon>Streptophyta</taxon>
        <taxon>Embryophyta</taxon>
        <taxon>Tracheophyta</taxon>
        <taxon>Spermatophyta</taxon>
        <taxon>Magnoliopsida</taxon>
        <taxon>Magnoliidae</taxon>
        <taxon>Laurales</taxon>
        <taxon>Lauraceae</taxon>
        <taxon>Persea</taxon>
    </lineage>
</organism>
<gene>
    <name evidence="1" type="ORF">MRB53_022721</name>
</gene>
<proteinExistence type="predicted"/>
<protein>
    <submittedName>
        <fullName evidence="1">Uncharacterized protein</fullName>
    </submittedName>
</protein>